<dbReference type="EMBL" id="NHZQ01000037">
    <property type="protein sequence ID" value="PSK57804.1"/>
    <property type="molecule type" value="Genomic_DNA"/>
</dbReference>
<comment type="function">
    <text evidence="5">Displays enzymatic activity both for medium-chain fatty acid (MCFA) ethyl ester synthesis and hydrolysis (esterase activity). MCFA are toxic for yeast and this enzyme could thus be involved in their detoxification by esterification.</text>
</comment>
<dbReference type="InterPro" id="IPR050960">
    <property type="entry name" value="AB_hydrolase_4_sf"/>
</dbReference>
<feature type="active site" description="Charge relay system" evidence="8">
    <location>
        <position position="333"/>
    </location>
</feature>
<dbReference type="PANTHER" id="PTHR10794">
    <property type="entry name" value="ABHYDROLASE DOMAIN-CONTAINING PROTEIN"/>
    <property type="match status" value="1"/>
</dbReference>
<dbReference type="Pfam" id="PF00561">
    <property type="entry name" value="Abhydrolase_1"/>
    <property type="match status" value="1"/>
</dbReference>
<evidence type="ECO:0000256" key="4">
    <source>
        <dbReference type="ARBA" id="ARBA00050620"/>
    </source>
</evidence>
<dbReference type="STRING" id="40998.A0A2P8ABG8"/>
<dbReference type="AlphaFoldDB" id="A0A2P8ABG8"/>
<dbReference type="GO" id="GO:0008126">
    <property type="term" value="F:acetylesterase activity"/>
    <property type="evidence" value="ECO:0007669"/>
    <property type="project" value="TreeGrafter"/>
</dbReference>
<name>A0A2P8ABG8_9PEZI</name>
<dbReference type="InterPro" id="IPR012020">
    <property type="entry name" value="ABHD4"/>
</dbReference>
<protein>
    <recommendedName>
        <fullName evidence="6">alcohol O-acetyltransferase</fullName>
        <ecNumber evidence="6">2.3.1.84</ecNumber>
    </recommendedName>
    <alternativeName>
        <fullName evidence="7">Alcohol O-acetyltransferase</fullName>
    </alternativeName>
</protein>
<feature type="active site" description="Charge relay system" evidence="8">
    <location>
        <position position="204"/>
    </location>
</feature>
<dbReference type="FunFam" id="3.40.50.1820:FF:000137">
    <property type="entry name" value="EEB1p Acyl-coenzymeA:ethanol O-acyltransferase"/>
    <property type="match status" value="1"/>
</dbReference>
<evidence type="ECO:0000259" key="9">
    <source>
        <dbReference type="Pfam" id="PF00561"/>
    </source>
</evidence>
<dbReference type="InterPro" id="IPR029058">
    <property type="entry name" value="AB_hydrolase_fold"/>
</dbReference>
<dbReference type="PIRSF" id="PIRSF005211">
    <property type="entry name" value="Ab_hydro_YheT"/>
    <property type="match status" value="1"/>
</dbReference>
<feature type="domain" description="AB hydrolase-1" evidence="9">
    <location>
        <begin position="123"/>
        <end position="341"/>
    </location>
</feature>
<evidence type="ECO:0000256" key="3">
    <source>
        <dbReference type="ARBA" id="ARBA00022801"/>
    </source>
</evidence>
<dbReference type="EC" id="2.3.1.84" evidence="6"/>
<dbReference type="SUPFAM" id="SSF53474">
    <property type="entry name" value="alpha/beta-Hydrolases"/>
    <property type="match status" value="1"/>
</dbReference>
<feature type="active site" description="Charge relay system" evidence="8">
    <location>
        <position position="362"/>
    </location>
</feature>
<dbReference type="InterPro" id="IPR000073">
    <property type="entry name" value="AB_hydrolase_1"/>
</dbReference>
<keyword evidence="2" id="KW-0808">Transferase</keyword>
<gene>
    <name evidence="10" type="ORF">B9Z65_9006</name>
</gene>
<comment type="catalytic activity">
    <reaction evidence="4">
        <text>an aliphatic alcohol + acetyl-CoA = an acetyl ester + CoA</text>
        <dbReference type="Rhea" id="RHEA:17229"/>
        <dbReference type="ChEBI" id="CHEBI:2571"/>
        <dbReference type="ChEBI" id="CHEBI:47622"/>
        <dbReference type="ChEBI" id="CHEBI:57287"/>
        <dbReference type="ChEBI" id="CHEBI:57288"/>
        <dbReference type="EC" id="2.3.1.84"/>
    </reaction>
</comment>
<dbReference type="GO" id="GO:0047372">
    <property type="term" value="F:monoacylglycerol lipase activity"/>
    <property type="evidence" value="ECO:0007669"/>
    <property type="project" value="TreeGrafter"/>
</dbReference>
<comment type="caution">
    <text evidence="10">The sequence shown here is derived from an EMBL/GenBank/DDBJ whole genome shotgun (WGS) entry which is preliminary data.</text>
</comment>
<evidence type="ECO:0000256" key="2">
    <source>
        <dbReference type="ARBA" id="ARBA00022679"/>
    </source>
</evidence>
<evidence type="ECO:0000256" key="6">
    <source>
        <dbReference type="ARBA" id="ARBA00066969"/>
    </source>
</evidence>
<evidence type="ECO:0000256" key="1">
    <source>
        <dbReference type="ARBA" id="ARBA00010884"/>
    </source>
</evidence>
<dbReference type="GO" id="GO:0051792">
    <property type="term" value="P:medium-chain fatty acid biosynthetic process"/>
    <property type="evidence" value="ECO:0007669"/>
    <property type="project" value="TreeGrafter"/>
</dbReference>
<dbReference type="GO" id="GO:0051793">
    <property type="term" value="P:medium-chain fatty acid catabolic process"/>
    <property type="evidence" value="ECO:0007669"/>
    <property type="project" value="UniProtKB-ARBA"/>
</dbReference>
<evidence type="ECO:0000256" key="8">
    <source>
        <dbReference type="PIRSR" id="PIRSR005211-1"/>
    </source>
</evidence>
<dbReference type="GO" id="GO:0004026">
    <property type="term" value="F:alcohol O-acetyltransferase activity"/>
    <property type="evidence" value="ECO:0007669"/>
    <property type="project" value="UniProtKB-EC"/>
</dbReference>
<dbReference type="Proteomes" id="UP000243723">
    <property type="component" value="Unassembled WGS sequence"/>
</dbReference>
<keyword evidence="11" id="KW-1185">Reference proteome</keyword>
<sequence length="436" mass="48578">MEWLGRARTTFHHSASSIPLHLHNGKTKTLASLVEEVTPPCQLNPLLFNGHLQTGWTAVNKDAPRIAYKRKLFEAEDPRFAGTFAVDFVVSAHPEKPDTSLPPDTTFYSDDELNSLGGDDDKPLLITLHGLSGGSYEPYLRHVLSPLVGEGGWEALVVNSRGCAQSKITTGLLYNARATWDVRQTVTWARKTWPNRKLFGIGYSLGANILTNYLGEEGSDCELHAAVIVSNPWKLEVSNVALQSTWIGMEVYSKTMGNNLKKLFEKHEAQIVKDSNIDVEAVRRVKYLHEFDRHIQCPTWGYPTEGAYYRDASSVDSIFDIRVPCLVIHAEDDPIAPKQSVPYEEVLHTPWMVICSTSLGGHLSWFETGGGRWHAKPATAFLDRMAKEVDSKATRSGAKATTNGDVAKSSYKSPFVFEPMRRKLVLADQKNKINPL</sequence>
<accession>A0A2P8ABG8</accession>
<dbReference type="OrthoDB" id="5954035at2759"/>
<comment type="similarity">
    <text evidence="1">Belongs to the AB hydrolase superfamily. AB hydrolase 4 family.</text>
</comment>
<evidence type="ECO:0000256" key="5">
    <source>
        <dbReference type="ARBA" id="ARBA00054277"/>
    </source>
</evidence>
<dbReference type="PANTHER" id="PTHR10794:SF63">
    <property type="entry name" value="ALPHA_BETA HYDROLASE 1, ISOFORM A"/>
    <property type="match status" value="1"/>
</dbReference>
<keyword evidence="3" id="KW-0378">Hydrolase</keyword>
<organism evidence="10 11">
    <name type="scientific">Elsinoe australis</name>
    <dbReference type="NCBI Taxonomy" id="40998"/>
    <lineage>
        <taxon>Eukaryota</taxon>
        <taxon>Fungi</taxon>
        <taxon>Dikarya</taxon>
        <taxon>Ascomycota</taxon>
        <taxon>Pezizomycotina</taxon>
        <taxon>Dothideomycetes</taxon>
        <taxon>Dothideomycetidae</taxon>
        <taxon>Myriangiales</taxon>
        <taxon>Elsinoaceae</taxon>
        <taxon>Elsinoe</taxon>
    </lineage>
</organism>
<evidence type="ECO:0000313" key="11">
    <source>
        <dbReference type="Proteomes" id="UP000243723"/>
    </source>
</evidence>
<proteinExistence type="inferred from homology"/>
<evidence type="ECO:0000313" key="10">
    <source>
        <dbReference type="EMBL" id="PSK57804.1"/>
    </source>
</evidence>
<dbReference type="Gene3D" id="3.40.50.1820">
    <property type="entry name" value="alpha/beta hydrolase"/>
    <property type="match status" value="1"/>
</dbReference>
<evidence type="ECO:0000256" key="7">
    <source>
        <dbReference type="ARBA" id="ARBA00080774"/>
    </source>
</evidence>
<reference evidence="10 11" key="1">
    <citation type="submission" date="2017-05" db="EMBL/GenBank/DDBJ databases">
        <title>Draft genome sequence of Elsinoe australis.</title>
        <authorList>
            <person name="Cheng Q."/>
        </authorList>
    </citation>
    <scope>NUCLEOTIDE SEQUENCE [LARGE SCALE GENOMIC DNA]</scope>
    <source>
        <strain evidence="10 11">NL1</strain>
    </source>
</reference>